<dbReference type="InterPro" id="IPR038901">
    <property type="entry name" value="HEXDC-like"/>
</dbReference>
<proteinExistence type="inferred from homology"/>
<evidence type="ECO:0000256" key="1">
    <source>
        <dbReference type="ARBA" id="ARBA00001231"/>
    </source>
</evidence>
<protein>
    <recommendedName>
        <fullName evidence="3">beta-N-acetylhexosaminidase</fullName>
        <ecNumber evidence="3">3.2.1.52</ecNumber>
    </recommendedName>
</protein>
<keyword evidence="4" id="KW-0378">Hydrolase</keyword>
<dbReference type="EMBL" id="CAJOBZ010000014">
    <property type="protein sequence ID" value="CAF4845285.1"/>
    <property type="molecule type" value="Genomic_DNA"/>
</dbReference>
<dbReference type="PANTHER" id="PTHR21040:SF8">
    <property type="entry name" value="BCDNA.GH04120"/>
    <property type="match status" value="1"/>
</dbReference>
<dbReference type="OrthoDB" id="10023921at2759"/>
<feature type="domain" description="Glycoside hydrolase family 20 catalytic" evidence="5">
    <location>
        <begin position="55"/>
        <end position="204"/>
    </location>
</feature>
<dbReference type="SUPFAM" id="SSF51445">
    <property type="entry name" value="(Trans)glycosidases"/>
    <property type="match status" value="1"/>
</dbReference>
<evidence type="ECO:0000256" key="2">
    <source>
        <dbReference type="ARBA" id="ARBA00006285"/>
    </source>
</evidence>
<dbReference type="AlphaFoldDB" id="A0A821RSF5"/>
<dbReference type="InterPro" id="IPR015883">
    <property type="entry name" value="Glyco_hydro_20_cat"/>
</dbReference>
<comment type="similarity">
    <text evidence="2">Belongs to the glycosyl hydrolase 20 family.</text>
</comment>
<evidence type="ECO:0000313" key="6">
    <source>
        <dbReference type="EMBL" id="CAF4845285.1"/>
    </source>
</evidence>
<keyword evidence="7" id="KW-1185">Reference proteome</keyword>
<organism evidence="6 7">
    <name type="scientific">Pieris macdunnoughi</name>
    <dbReference type="NCBI Taxonomy" id="345717"/>
    <lineage>
        <taxon>Eukaryota</taxon>
        <taxon>Metazoa</taxon>
        <taxon>Ecdysozoa</taxon>
        <taxon>Arthropoda</taxon>
        <taxon>Hexapoda</taxon>
        <taxon>Insecta</taxon>
        <taxon>Pterygota</taxon>
        <taxon>Neoptera</taxon>
        <taxon>Endopterygota</taxon>
        <taxon>Lepidoptera</taxon>
        <taxon>Glossata</taxon>
        <taxon>Ditrysia</taxon>
        <taxon>Papilionoidea</taxon>
        <taxon>Pieridae</taxon>
        <taxon>Pierinae</taxon>
        <taxon>Pieris</taxon>
    </lineage>
</organism>
<dbReference type="Pfam" id="PF00728">
    <property type="entry name" value="Glyco_hydro_20"/>
    <property type="match status" value="1"/>
</dbReference>
<evidence type="ECO:0000259" key="5">
    <source>
        <dbReference type="Pfam" id="PF00728"/>
    </source>
</evidence>
<comment type="caution">
    <text evidence="6">The sequence shown here is derived from an EMBL/GenBank/DDBJ whole genome shotgun (WGS) entry which is preliminary data.</text>
</comment>
<dbReference type="EC" id="3.2.1.52" evidence="3"/>
<dbReference type="Gene3D" id="3.20.20.80">
    <property type="entry name" value="Glycosidases"/>
    <property type="match status" value="1"/>
</dbReference>
<dbReference type="CDD" id="cd06565">
    <property type="entry name" value="GH20_GcnA-like"/>
    <property type="match status" value="1"/>
</dbReference>
<sequence>MEKIVHLDFKGAPLKVSYLEKLFSIIKEWGGTGLLIEWEDTFPFTADLECIGSSNNSGGDGMYSHEEVKDIMLCAKANGLEVIQLIQTIAHMEYVLKHPKFCHLKESLPSPAVLCPTKPDSLPLVCNLIDDILNAQPEAKYIHIGADEVWHTAVCHSCQHKAATHKYKVASLFLDHIQAVILYVKQRRPNITILMWDDMLRPMTVETLQAYNLRDLVQPVIWNYSSVEHFQIDRTLWEKYENLFSHVWAGSAFKGANGSSQMLSRVARYVSNQEAWQREISKKPNGIHFNGVILTGWSRYDHYATLCELLPVALPSLFSCLRIWTQPMETNEIASEVLPEEEWPGIEVARCIHSFVMLRERSYSLLHGDIVATWLNPWQIKMSYTSPVQVESVANASKTILTDLKGLYAETKKQLEQITGKRSTEEWIVAFFDTILKNIEELNRVASLRRQVGASVTPTYS</sequence>
<dbReference type="GO" id="GO:0005975">
    <property type="term" value="P:carbohydrate metabolic process"/>
    <property type="evidence" value="ECO:0007669"/>
    <property type="project" value="InterPro"/>
</dbReference>
<dbReference type="GO" id="GO:0004563">
    <property type="term" value="F:beta-N-acetylhexosaminidase activity"/>
    <property type="evidence" value="ECO:0007669"/>
    <property type="project" value="UniProtKB-EC"/>
</dbReference>
<gene>
    <name evidence="6" type="ORF">PMACD_LOCUS6570</name>
</gene>
<name>A0A821RSF5_9NEOP</name>
<dbReference type="InterPro" id="IPR017853">
    <property type="entry name" value="GH"/>
</dbReference>
<reference evidence="6" key="1">
    <citation type="submission" date="2021-02" db="EMBL/GenBank/DDBJ databases">
        <authorList>
            <person name="Steward A R."/>
        </authorList>
    </citation>
    <scope>NUCLEOTIDE SEQUENCE</scope>
</reference>
<evidence type="ECO:0000256" key="3">
    <source>
        <dbReference type="ARBA" id="ARBA00012663"/>
    </source>
</evidence>
<accession>A0A821RSF5</accession>
<comment type="catalytic activity">
    <reaction evidence="1">
        <text>Hydrolysis of terminal non-reducing N-acetyl-D-hexosamine residues in N-acetyl-beta-D-hexosaminides.</text>
        <dbReference type="EC" id="3.2.1.52"/>
    </reaction>
</comment>
<dbReference type="PANTHER" id="PTHR21040">
    <property type="entry name" value="BCDNA.GH04120"/>
    <property type="match status" value="1"/>
</dbReference>
<evidence type="ECO:0000313" key="7">
    <source>
        <dbReference type="Proteomes" id="UP000663880"/>
    </source>
</evidence>
<dbReference type="Proteomes" id="UP000663880">
    <property type="component" value="Unassembled WGS sequence"/>
</dbReference>
<evidence type="ECO:0000256" key="4">
    <source>
        <dbReference type="ARBA" id="ARBA00022801"/>
    </source>
</evidence>